<feature type="active site" evidence="12">
    <location>
        <position position="135"/>
    </location>
</feature>
<dbReference type="OrthoDB" id="15218at2"/>
<dbReference type="Pfam" id="PF01435">
    <property type="entry name" value="Peptidase_M48"/>
    <property type="match status" value="1"/>
</dbReference>
<comment type="similarity">
    <text evidence="2 12">Belongs to the peptidase M48B family.</text>
</comment>
<dbReference type="GO" id="GO:0006508">
    <property type="term" value="P:proteolysis"/>
    <property type="evidence" value="ECO:0007669"/>
    <property type="project" value="UniProtKB-KW"/>
</dbReference>
<dbReference type="OMA" id="DARQYIG"/>
<feature type="binding site" evidence="12">
    <location>
        <position position="206"/>
    </location>
    <ligand>
        <name>Zn(2+)</name>
        <dbReference type="ChEBI" id="CHEBI:29105"/>
        <note>catalytic</note>
    </ligand>
</feature>
<dbReference type="EMBL" id="BCTB01000052">
    <property type="protein sequence ID" value="GAT17335.1"/>
    <property type="molecule type" value="Genomic_DNA"/>
</dbReference>
<sequence length="294" mass="31534">MRRWTNWFRTAGLLGLLTALVLLVGQWVGGGTGLVYAAVVAVALNAAIYYFSDTIALRSMRARPLSRAEAPRLHGLVAHLADQAGQPMPRLYISPIRQPNAFATGRHPRHAAVCVTEGLLDILDLRELRAVLGHELAHVYNRDILTSTVAAALAGILTMLADLAWFMPLGGADEEDGGGLLGRLFTLLFAPLAAVLIQLAISRSREYAADADGAALTGDPRALAGALRKIHAATQRMPLPADGQRASIAHLMIANPLRDGGLASLFATHPPMAQRIARLERMAQHGAGTDWVYR</sequence>
<keyword evidence="6 12" id="KW-0479">Metal-binding</keyword>
<dbReference type="GO" id="GO:0008270">
    <property type="term" value="F:zinc ion binding"/>
    <property type="evidence" value="ECO:0007669"/>
    <property type="project" value="UniProtKB-UniRule"/>
</dbReference>
<keyword evidence="5 12" id="KW-0812">Transmembrane</keyword>
<accession>A0A117INV4</accession>
<feature type="domain" description="Peptidase M48" evidence="13">
    <location>
        <begin position="69"/>
        <end position="282"/>
    </location>
</feature>
<dbReference type="PANTHER" id="PTHR43221:SF1">
    <property type="entry name" value="PROTEASE HTPX"/>
    <property type="match status" value="1"/>
</dbReference>
<keyword evidence="3 12" id="KW-1003">Cell membrane</keyword>
<evidence type="ECO:0000256" key="1">
    <source>
        <dbReference type="ARBA" id="ARBA00004651"/>
    </source>
</evidence>
<dbReference type="GO" id="GO:0005886">
    <property type="term" value="C:plasma membrane"/>
    <property type="evidence" value="ECO:0007669"/>
    <property type="project" value="UniProtKB-SubCell"/>
</dbReference>
<keyword evidence="4 12" id="KW-0645">Protease</keyword>
<comment type="caution">
    <text evidence="14">The sequence shown here is derived from an EMBL/GenBank/DDBJ whole genome shotgun (WGS) entry which is preliminary data.</text>
</comment>
<dbReference type="InterPro" id="IPR050083">
    <property type="entry name" value="HtpX_protease"/>
</dbReference>
<keyword evidence="11 12" id="KW-0472">Membrane</keyword>
<protein>
    <recommendedName>
        <fullName evidence="12">Protease HtpX homolog</fullName>
        <ecNumber evidence="12">3.4.24.-</ecNumber>
    </recommendedName>
</protein>
<dbReference type="GO" id="GO:0004222">
    <property type="term" value="F:metalloendopeptidase activity"/>
    <property type="evidence" value="ECO:0007669"/>
    <property type="project" value="UniProtKB-UniRule"/>
</dbReference>
<dbReference type="HAMAP" id="MF_00188">
    <property type="entry name" value="Pept_M48_protease_HtpX"/>
    <property type="match status" value="1"/>
</dbReference>
<evidence type="ECO:0000259" key="13">
    <source>
        <dbReference type="Pfam" id="PF01435"/>
    </source>
</evidence>
<dbReference type="Gene3D" id="3.30.2010.10">
    <property type="entry name" value="Metalloproteases ('zincins'), catalytic domain"/>
    <property type="match status" value="1"/>
</dbReference>
<keyword evidence="10 12" id="KW-0482">Metalloprotease</keyword>
<evidence type="ECO:0000256" key="8">
    <source>
        <dbReference type="ARBA" id="ARBA00022833"/>
    </source>
</evidence>
<evidence type="ECO:0000256" key="6">
    <source>
        <dbReference type="ARBA" id="ARBA00022723"/>
    </source>
</evidence>
<dbReference type="PANTHER" id="PTHR43221">
    <property type="entry name" value="PROTEASE HTPX"/>
    <property type="match status" value="1"/>
</dbReference>
<dbReference type="RefSeq" id="WP_003924364.1">
    <property type="nucleotide sequence ID" value="NZ_BCTB01000052.1"/>
</dbReference>
<keyword evidence="8 12" id="KW-0862">Zinc</keyword>
<feature type="binding site" evidence="12">
    <location>
        <position position="134"/>
    </location>
    <ligand>
        <name>Zn(2+)</name>
        <dbReference type="ChEBI" id="CHEBI:29105"/>
        <note>catalytic</note>
    </ligand>
</feature>
<feature type="transmembrane region" description="Helical" evidence="12">
    <location>
        <begin position="7"/>
        <end position="28"/>
    </location>
</feature>
<evidence type="ECO:0000313" key="14">
    <source>
        <dbReference type="EMBL" id="GAT17335.1"/>
    </source>
</evidence>
<proteinExistence type="inferred from homology"/>
<comment type="cofactor">
    <cofactor evidence="12">
        <name>Zn(2+)</name>
        <dbReference type="ChEBI" id="CHEBI:29105"/>
    </cofactor>
    <text evidence="12">Binds 1 zinc ion per subunit.</text>
</comment>
<dbReference type="EC" id="3.4.24.-" evidence="12"/>
<dbReference type="Proteomes" id="UP000069654">
    <property type="component" value="Unassembled WGS sequence"/>
</dbReference>
<comment type="subcellular location">
    <subcellularLocation>
        <location evidence="1 12">Cell membrane</location>
        <topology evidence="1 12">Multi-pass membrane protein</topology>
    </subcellularLocation>
</comment>
<dbReference type="AlphaFoldDB" id="A0A117INV4"/>
<evidence type="ECO:0000256" key="7">
    <source>
        <dbReference type="ARBA" id="ARBA00022801"/>
    </source>
</evidence>
<keyword evidence="9 12" id="KW-1133">Transmembrane helix</keyword>
<feature type="transmembrane region" description="Helical" evidence="12">
    <location>
        <begin position="144"/>
        <end position="168"/>
    </location>
</feature>
<evidence type="ECO:0000256" key="11">
    <source>
        <dbReference type="ARBA" id="ARBA00023136"/>
    </source>
</evidence>
<evidence type="ECO:0000256" key="9">
    <source>
        <dbReference type="ARBA" id="ARBA00022989"/>
    </source>
</evidence>
<evidence type="ECO:0000256" key="3">
    <source>
        <dbReference type="ARBA" id="ARBA00022475"/>
    </source>
</evidence>
<gene>
    <name evidence="12" type="primary">htpX</name>
    <name evidence="14" type="ORF">RMCT_4304</name>
</gene>
<dbReference type="STRING" id="1797.RMCT_4304"/>
<evidence type="ECO:0000256" key="5">
    <source>
        <dbReference type="ARBA" id="ARBA00022692"/>
    </source>
</evidence>
<evidence type="ECO:0000256" key="12">
    <source>
        <dbReference type="HAMAP-Rule" id="MF_00188"/>
    </source>
</evidence>
<evidence type="ECO:0000256" key="2">
    <source>
        <dbReference type="ARBA" id="ARBA00009779"/>
    </source>
</evidence>
<evidence type="ECO:0000256" key="4">
    <source>
        <dbReference type="ARBA" id="ARBA00022670"/>
    </source>
</evidence>
<organism evidence="14 15">
    <name type="scientific">Mycolicibacterium thermoresistibile</name>
    <name type="common">Mycobacterium thermoresistibile</name>
    <dbReference type="NCBI Taxonomy" id="1797"/>
    <lineage>
        <taxon>Bacteria</taxon>
        <taxon>Bacillati</taxon>
        <taxon>Actinomycetota</taxon>
        <taxon>Actinomycetes</taxon>
        <taxon>Mycobacteriales</taxon>
        <taxon>Mycobacteriaceae</taxon>
        <taxon>Mycolicibacterium</taxon>
    </lineage>
</organism>
<dbReference type="InterPro" id="IPR001915">
    <property type="entry name" value="Peptidase_M48"/>
</dbReference>
<name>A0A117INV4_MYCTH</name>
<evidence type="ECO:0000256" key="10">
    <source>
        <dbReference type="ARBA" id="ARBA00023049"/>
    </source>
</evidence>
<feature type="binding site" evidence="12">
    <location>
        <position position="138"/>
    </location>
    <ligand>
        <name>Zn(2+)</name>
        <dbReference type="ChEBI" id="CHEBI:29105"/>
        <note>catalytic</note>
    </ligand>
</feature>
<evidence type="ECO:0000313" key="15">
    <source>
        <dbReference type="Proteomes" id="UP000069654"/>
    </source>
</evidence>
<feature type="transmembrane region" description="Helical" evidence="12">
    <location>
        <begin position="34"/>
        <end position="51"/>
    </location>
</feature>
<keyword evidence="7 12" id="KW-0378">Hydrolase</keyword>
<reference evidence="14 15" key="1">
    <citation type="journal article" date="2016" name="Genome Announc.">
        <title>Draft Genome Sequences of Five Rapidly Growing Mycobacterium Species, M. thermoresistibile, M. fortuitum subsp. acetamidolyticum, M. canariasense, M. brisbanense, and M. novocastrense.</title>
        <authorList>
            <person name="Katahira K."/>
            <person name="Ogura Y."/>
            <person name="Gotoh Y."/>
            <person name="Hayashi T."/>
        </authorList>
    </citation>
    <scope>NUCLEOTIDE SEQUENCE [LARGE SCALE GENOMIC DNA]</scope>
    <source>
        <strain evidence="14 15">JCM6362</strain>
    </source>
</reference>
<dbReference type="InterPro" id="IPR022919">
    <property type="entry name" value="Pept_M48_protease_HtpX"/>
</dbReference>
<feature type="transmembrane region" description="Helical" evidence="12">
    <location>
        <begin position="180"/>
        <end position="201"/>
    </location>
</feature>
<reference evidence="15" key="2">
    <citation type="submission" date="2016-02" db="EMBL/GenBank/DDBJ databases">
        <title>Draft genome sequence of five rapidly growing Mycobacterium species.</title>
        <authorList>
            <person name="Katahira K."/>
            <person name="Gotou Y."/>
            <person name="Iida K."/>
            <person name="Ogura Y."/>
            <person name="Hayashi T."/>
        </authorList>
    </citation>
    <scope>NUCLEOTIDE SEQUENCE [LARGE SCALE GENOMIC DNA]</scope>
    <source>
        <strain evidence="15">JCM6362</strain>
    </source>
</reference>